<organism evidence="2 3">
    <name type="scientific">Xylanibacter muris</name>
    <dbReference type="NCBI Taxonomy" id="2736290"/>
    <lineage>
        <taxon>Bacteria</taxon>
        <taxon>Pseudomonadati</taxon>
        <taxon>Bacteroidota</taxon>
        <taxon>Bacteroidia</taxon>
        <taxon>Bacteroidales</taxon>
        <taxon>Prevotellaceae</taxon>
        <taxon>Xylanibacter</taxon>
    </lineage>
</organism>
<evidence type="ECO:0000256" key="1">
    <source>
        <dbReference type="SAM" id="Phobius"/>
    </source>
</evidence>
<protein>
    <recommendedName>
        <fullName evidence="4">Holin</fullName>
    </recommendedName>
</protein>
<sequence length="165" mass="17869">MIGNFFERLGEILSTVWGWILCLLMILADYVTGYGTMVNIAVMAVVMDSAWGIASSLKQGNFALSELARDTLAKLAVYGCAVLSFIGIDRLLGVGSGLTTSVICACIVLVELWSASASMLICFPKMPFLRLLKKALVGEIARKLSIEPEEVENTLQMMCGNGKEH</sequence>
<dbReference type="Proteomes" id="UP000714420">
    <property type="component" value="Unassembled WGS sequence"/>
</dbReference>
<evidence type="ECO:0000313" key="2">
    <source>
        <dbReference type="EMBL" id="NPD91701.1"/>
    </source>
</evidence>
<gene>
    <name evidence="2" type="ORF">HPS56_04930</name>
</gene>
<comment type="caution">
    <text evidence="2">The sequence shown here is derived from an EMBL/GenBank/DDBJ whole genome shotgun (WGS) entry which is preliminary data.</text>
</comment>
<keyword evidence="3" id="KW-1185">Reference proteome</keyword>
<dbReference type="EMBL" id="JABKKF010000003">
    <property type="protein sequence ID" value="NPD91701.1"/>
    <property type="molecule type" value="Genomic_DNA"/>
</dbReference>
<reference evidence="2 3" key="1">
    <citation type="submission" date="2020-05" db="EMBL/GenBank/DDBJ databases">
        <title>Distinct polysaccharide utilization as determinants for interspecies competition between intestinal Prevotella spp.</title>
        <authorList>
            <person name="Galvez E.J.C."/>
            <person name="Iljazovic A."/>
            <person name="Strowig T."/>
        </authorList>
    </citation>
    <scope>NUCLEOTIDE SEQUENCE [LARGE SCALE GENOMIC DNA]</scope>
    <source>
        <strain evidence="2 3">PMUR</strain>
    </source>
</reference>
<proteinExistence type="predicted"/>
<dbReference type="RefSeq" id="WP_172274795.1">
    <property type="nucleotide sequence ID" value="NZ_CASGMU010000005.1"/>
</dbReference>
<accession>A0ABX2AKG9</accession>
<feature type="transmembrane region" description="Helical" evidence="1">
    <location>
        <begin position="12"/>
        <end position="31"/>
    </location>
</feature>
<feature type="transmembrane region" description="Helical" evidence="1">
    <location>
        <begin position="98"/>
        <end position="123"/>
    </location>
</feature>
<name>A0ABX2AKG9_9BACT</name>
<keyword evidence="1" id="KW-0812">Transmembrane</keyword>
<keyword evidence="1" id="KW-0472">Membrane</keyword>
<evidence type="ECO:0000313" key="3">
    <source>
        <dbReference type="Proteomes" id="UP000714420"/>
    </source>
</evidence>
<evidence type="ECO:0008006" key="4">
    <source>
        <dbReference type="Google" id="ProtNLM"/>
    </source>
</evidence>
<keyword evidence="1" id="KW-1133">Transmembrane helix</keyword>